<dbReference type="PANTHER" id="PTHR30408:SF12">
    <property type="entry name" value="TYPE I RESTRICTION ENZYME MJAVIII SPECIFICITY SUBUNIT"/>
    <property type="match status" value="1"/>
</dbReference>
<evidence type="ECO:0000313" key="6">
    <source>
        <dbReference type="EMBL" id="MPL83095.1"/>
    </source>
</evidence>
<dbReference type="Pfam" id="PF01420">
    <property type="entry name" value="Methylase_S"/>
    <property type="match status" value="2"/>
</dbReference>
<feature type="domain" description="Type I restriction modification DNA specificity" evidence="5">
    <location>
        <begin position="18"/>
        <end position="183"/>
    </location>
</feature>
<feature type="coiled-coil region" evidence="4">
    <location>
        <begin position="164"/>
        <end position="191"/>
    </location>
</feature>
<dbReference type="SUPFAM" id="SSF116734">
    <property type="entry name" value="DNA methylase specificity domain"/>
    <property type="match status" value="2"/>
</dbReference>
<dbReference type="GO" id="GO:0003677">
    <property type="term" value="F:DNA binding"/>
    <property type="evidence" value="ECO:0007669"/>
    <property type="project" value="UniProtKB-KW"/>
</dbReference>
<comment type="caution">
    <text evidence="6">The sequence shown here is derived from an EMBL/GenBank/DDBJ whole genome shotgun (WGS) entry which is preliminary data.</text>
</comment>
<dbReference type="PANTHER" id="PTHR30408">
    <property type="entry name" value="TYPE-1 RESTRICTION ENZYME ECOKI SPECIFICITY PROTEIN"/>
    <property type="match status" value="1"/>
</dbReference>
<keyword evidence="2" id="KW-0680">Restriction system</keyword>
<accession>A0A644UWE7</accession>
<feature type="domain" description="Type I restriction modification DNA specificity" evidence="5">
    <location>
        <begin position="210"/>
        <end position="384"/>
    </location>
</feature>
<gene>
    <name evidence="6" type="ORF">SDC9_29045</name>
</gene>
<organism evidence="6">
    <name type="scientific">bioreactor metagenome</name>
    <dbReference type="NCBI Taxonomy" id="1076179"/>
    <lineage>
        <taxon>unclassified sequences</taxon>
        <taxon>metagenomes</taxon>
        <taxon>ecological metagenomes</taxon>
    </lineage>
</organism>
<dbReference type="EMBL" id="VSSQ01000172">
    <property type="protein sequence ID" value="MPL83095.1"/>
    <property type="molecule type" value="Genomic_DNA"/>
</dbReference>
<protein>
    <recommendedName>
        <fullName evidence="5">Type I restriction modification DNA specificity domain-containing protein</fullName>
    </recommendedName>
</protein>
<dbReference type="CDD" id="cd17494">
    <property type="entry name" value="RMtype1_S_Sma198ORF994P-TRD2-CR2_like"/>
    <property type="match status" value="1"/>
</dbReference>
<evidence type="ECO:0000256" key="4">
    <source>
        <dbReference type="SAM" id="Coils"/>
    </source>
</evidence>
<name>A0A644UWE7_9ZZZZ</name>
<sequence>MTTKSKVPQIRFKGFSGEWEESKLNEKAFITMGQSPVSSSYNENSIGLPLIQGNADCKERKTSPRIFASQFTKECFINDIVMTVRAPVGYVSKSLHHACIGRGVCSIKSKEDGEFLFQFLINYENQWLKFSQGSTFTAVNSDDIKNLNLIIPNHNEQTKIGDYFQQLDKLIEQKEKKYQKLKQFKKAMLDKMFPKNGADTPEIRFKGFSSKWEEKSLSELIEYKNGKGHEDKQTLSGKYELINLNSISIDGGLKHSGKFVNETESTLNENDLVMVLSDVGHGDLLGRVALIPENNKFVLNQRVALLRPFNNIIPQFLFYNINVNQKYFKMQGAGMSQLNISKSSVESFISYIPSDLKEQQKIGNYFQKLDKQIELQQKELEKLKNIKKASLSKMFV</sequence>
<dbReference type="Gene3D" id="3.90.220.20">
    <property type="entry name" value="DNA methylase specificity domains"/>
    <property type="match status" value="2"/>
</dbReference>
<keyword evidence="4" id="KW-0175">Coiled coil</keyword>
<proteinExistence type="inferred from homology"/>
<dbReference type="InterPro" id="IPR000055">
    <property type="entry name" value="Restrct_endonuc_typeI_TRD"/>
</dbReference>
<feature type="coiled-coil region" evidence="4">
    <location>
        <begin position="366"/>
        <end position="393"/>
    </location>
</feature>
<dbReference type="InterPro" id="IPR044946">
    <property type="entry name" value="Restrct_endonuc_typeI_TRD_sf"/>
</dbReference>
<comment type="similarity">
    <text evidence="1">Belongs to the type-I restriction system S methylase family.</text>
</comment>
<evidence type="ECO:0000256" key="3">
    <source>
        <dbReference type="ARBA" id="ARBA00023125"/>
    </source>
</evidence>
<evidence type="ECO:0000256" key="2">
    <source>
        <dbReference type="ARBA" id="ARBA00022747"/>
    </source>
</evidence>
<keyword evidence="3" id="KW-0238">DNA-binding</keyword>
<reference evidence="6" key="1">
    <citation type="submission" date="2019-08" db="EMBL/GenBank/DDBJ databases">
        <authorList>
            <person name="Kucharzyk K."/>
            <person name="Murdoch R.W."/>
            <person name="Higgins S."/>
            <person name="Loffler F."/>
        </authorList>
    </citation>
    <scope>NUCLEOTIDE SEQUENCE</scope>
</reference>
<dbReference type="AlphaFoldDB" id="A0A644UWE7"/>
<evidence type="ECO:0000256" key="1">
    <source>
        <dbReference type="ARBA" id="ARBA00010923"/>
    </source>
</evidence>
<evidence type="ECO:0000259" key="5">
    <source>
        <dbReference type="Pfam" id="PF01420"/>
    </source>
</evidence>
<dbReference type="GO" id="GO:0009307">
    <property type="term" value="P:DNA restriction-modification system"/>
    <property type="evidence" value="ECO:0007669"/>
    <property type="project" value="UniProtKB-KW"/>
</dbReference>
<dbReference type="InterPro" id="IPR052021">
    <property type="entry name" value="Type-I_RS_S_subunit"/>
</dbReference>